<dbReference type="GO" id="GO:0044231">
    <property type="term" value="C:host cell presynaptic membrane"/>
    <property type="evidence" value="ECO:0007669"/>
    <property type="project" value="UniProtKB-KW"/>
</dbReference>
<evidence type="ECO:0000256" key="6">
    <source>
        <dbReference type="ARBA" id="ARBA00022656"/>
    </source>
</evidence>
<name>A0A4Y2JLY7_ARAVE</name>
<keyword evidence="9" id="KW-0638">Presynaptic neurotoxin</keyword>
<evidence type="ECO:0000256" key="11">
    <source>
        <dbReference type="ARBA" id="ARBA00023298"/>
    </source>
</evidence>
<dbReference type="GO" id="GO:0044218">
    <property type="term" value="C:other organism cell membrane"/>
    <property type="evidence" value="ECO:0007669"/>
    <property type="project" value="UniProtKB-KW"/>
</dbReference>
<comment type="subcellular location">
    <subcellularLocation>
        <location evidence="2">Secreted</location>
    </subcellularLocation>
    <subcellularLocation>
        <location evidence="1">Target cell membrane</location>
    </subcellularLocation>
</comment>
<dbReference type="GO" id="GO:0070531">
    <property type="term" value="C:BRCA1-A complex"/>
    <property type="evidence" value="ECO:0007669"/>
    <property type="project" value="TreeGrafter"/>
</dbReference>
<dbReference type="PROSITE" id="PS50088">
    <property type="entry name" value="ANK_REPEAT"/>
    <property type="match status" value="1"/>
</dbReference>
<dbReference type="InterPro" id="IPR002110">
    <property type="entry name" value="Ankyrin_rpt"/>
</dbReference>
<dbReference type="SMART" id="SM00248">
    <property type="entry name" value="ANK"/>
    <property type="match status" value="2"/>
</dbReference>
<keyword evidence="11" id="KW-0472">Membrane</keyword>
<dbReference type="SUPFAM" id="SSF48403">
    <property type="entry name" value="Ankyrin repeat"/>
    <property type="match status" value="1"/>
</dbReference>
<keyword evidence="14" id="KW-1185">Reference proteome</keyword>
<evidence type="ECO:0000256" key="10">
    <source>
        <dbReference type="ARBA" id="ARBA00023043"/>
    </source>
</evidence>
<evidence type="ECO:0000256" key="9">
    <source>
        <dbReference type="ARBA" id="ARBA00023028"/>
    </source>
</evidence>
<dbReference type="GO" id="GO:0006887">
    <property type="term" value="P:exocytosis"/>
    <property type="evidence" value="ECO:0007669"/>
    <property type="project" value="UniProtKB-KW"/>
</dbReference>
<organism evidence="13 14">
    <name type="scientific">Araneus ventricosus</name>
    <name type="common">Orbweaver spider</name>
    <name type="synonym">Epeira ventricosa</name>
    <dbReference type="NCBI Taxonomy" id="182803"/>
    <lineage>
        <taxon>Eukaryota</taxon>
        <taxon>Metazoa</taxon>
        <taxon>Ecdysozoa</taxon>
        <taxon>Arthropoda</taxon>
        <taxon>Chelicerata</taxon>
        <taxon>Arachnida</taxon>
        <taxon>Araneae</taxon>
        <taxon>Araneomorphae</taxon>
        <taxon>Entelegynae</taxon>
        <taxon>Araneoidea</taxon>
        <taxon>Araneidae</taxon>
        <taxon>Araneus</taxon>
    </lineage>
</organism>
<dbReference type="GO" id="GO:0005576">
    <property type="term" value="C:extracellular region"/>
    <property type="evidence" value="ECO:0007669"/>
    <property type="project" value="UniProtKB-SubCell"/>
</dbReference>
<gene>
    <name evidence="13" type="ORF">AVEN_204266_1</name>
</gene>
<dbReference type="EMBL" id="BGPR01003704">
    <property type="protein sequence ID" value="GBM91393.1"/>
    <property type="molecule type" value="Genomic_DNA"/>
</dbReference>
<keyword evidence="10 12" id="KW-0040">ANK repeat</keyword>
<evidence type="ECO:0000313" key="14">
    <source>
        <dbReference type="Proteomes" id="UP000499080"/>
    </source>
</evidence>
<evidence type="ECO:0000256" key="7">
    <source>
        <dbReference type="ARBA" id="ARBA00022699"/>
    </source>
</evidence>
<sequence>MSQKINIEAVQELIRSGAEVDLNDHLSYTALHYAVIKHKQRVVNELLQAGALVNAKTFLFETPLHVVVRRFSNDSSTILDPDTWIIKYLLEYEDIDCNARIFELTLH</sequence>
<dbReference type="AlphaFoldDB" id="A0A4Y2JLY7"/>
<keyword evidence="6" id="KW-0800">Toxin</keyword>
<dbReference type="PANTHER" id="PTHR24171:SF8">
    <property type="entry name" value="BRCA1-ASSOCIATED RING DOMAIN PROTEIN 1"/>
    <property type="match status" value="1"/>
</dbReference>
<dbReference type="GO" id="GO:0090729">
    <property type="term" value="F:toxin activity"/>
    <property type="evidence" value="ECO:0007669"/>
    <property type="project" value="UniProtKB-KW"/>
</dbReference>
<dbReference type="OrthoDB" id="10252328at2759"/>
<proteinExistence type="predicted"/>
<protein>
    <submittedName>
        <fullName evidence="13">Uncharacterized protein</fullName>
    </submittedName>
</protein>
<evidence type="ECO:0000256" key="2">
    <source>
        <dbReference type="ARBA" id="ARBA00004613"/>
    </source>
</evidence>
<evidence type="ECO:0000256" key="5">
    <source>
        <dbReference type="ARBA" id="ARBA00022537"/>
    </source>
</evidence>
<keyword evidence="8" id="KW-0677">Repeat</keyword>
<evidence type="ECO:0000256" key="12">
    <source>
        <dbReference type="PROSITE-ProRule" id="PRU00023"/>
    </source>
</evidence>
<dbReference type="GO" id="GO:0004842">
    <property type="term" value="F:ubiquitin-protein transferase activity"/>
    <property type="evidence" value="ECO:0007669"/>
    <property type="project" value="TreeGrafter"/>
</dbReference>
<keyword evidence="7" id="KW-0528">Neurotoxin</keyword>
<evidence type="ECO:0000313" key="13">
    <source>
        <dbReference type="EMBL" id="GBM91393.1"/>
    </source>
</evidence>
<evidence type="ECO:0000256" key="4">
    <source>
        <dbReference type="ARBA" id="ARBA00022525"/>
    </source>
</evidence>
<dbReference type="GO" id="GO:0031436">
    <property type="term" value="C:BRCA1-BARD1 complex"/>
    <property type="evidence" value="ECO:0007669"/>
    <property type="project" value="TreeGrafter"/>
</dbReference>
<keyword evidence="4" id="KW-0964">Secreted</keyword>
<evidence type="ECO:0000256" key="8">
    <source>
        <dbReference type="ARBA" id="ARBA00022737"/>
    </source>
</evidence>
<keyword evidence="3" id="KW-0268">Exocytosis</keyword>
<comment type="caution">
    <text evidence="13">The sequence shown here is derived from an EMBL/GenBank/DDBJ whole genome shotgun (WGS) entry which is preliminary data.</text>
</comment>
<dbReference type="Pfam" id="PF12796">
    <property type="entry name" value="Ank_2"/>
    <property type="match status" value="1"/>
</dbReference>
<reference evidence="13 14" key="1">
    <citation type="journal article" date="2019" name="Sci. Rep.">
        <title>Orb-weaving spider Araneus ventricosus genome elucidates the spidroin gene catalogue.</title>
        <authorList>
            <person name="Kono N."/>
            <person name="Nakamura H."/>
            <person name="Ohtoshi R."/>
            <person name="Moran D.A.P."/>
            <person name="Shinohara A."/>
            <person name="Yoshida Y."/>
            <person name="Fujiwara M."/>
            <person name="Mori M."/>
            <person name="Tomita M."/>
            <person name="Arakawa K."/>
        </authorList>
    </citation>
    <scope>NUCLEOTIDE SEQUENCE [LARGE SCALE GENOMIC DNA]</scope>
</reference>
<evidence type="ECO:0000256" key="3">
    <source>
        <dbReference type="ARBA" id="ARBA00022483"/>
    </source>
</evidence>
<dbReference type="Proteomes" id="UP000499080">
    <property type="component" value="Unassembled WGS sequence"/>
</dbReference>
<keyword evidence="11" id="KW-1053">Target membrane</keyword>
<keyword evidence="5" id="KW-1052">Target cell membrane</keyword>
<accession>A0A4Y2JLY7</accession>
<dbReference type="Gene3D" id="1.25.40.20">
    <property type="entry name" value="Ankyrin repeat-containing domain"/>
    <property type="match status" value="1"/>
</dbReference>
<dbReference type="PROSITE" id="PS50297">
    <property type="entry name" value="ANK_REP_REGION"/>
    <property type="match status" value="1"/>
</dbReference>
<evidence type="ECO:0000256" key="1">
    <source>
        <dbReference type="ARBA" id="ARBA00004175"/>
    </source>
</evidence>
<dbReference type="PANTHER" id="PTHR24171">
    <property type="entry name" value="ANKYRIN REPEAT DOMAIN-CONTAINING PROTEIN 39-RELATED"/>
    <property type="match status" value="1"/>
</dbReference>
<dbReference type="InterPro" id="IPR036770">
    <property type="entry name" value="Ankyrin_rpt-contain_sf"/>
</dbReference>
<feature type="repeat" description="ANK" evidence="12">
    <location>
        <begin position="26"/>
        <end position="58"/>
    </location>
</feature>
<dbReference type="GO" id="GO:0085020">
    <property type="term" value="P:protein K6-linked ubiquitination"/>
    <property type="evidence" value="ECO:0007669"/>
    <property type="project" value="TreeGrafter"/>
</dbReference>